<evidence type="ECO:0000313" key="3">
    <source>
        <dbReference type="Proteomes" id="UP000824469"/>
    </source>
</evidence>
<comment type="caution">
    <text evidence="2">The sequence shown here is derived from an EMBL/GenBank/DDBJ whole genome shotgun (WGS) entry which is preliminary data.</text>
</comment>
<dbReference type="Proteomes" id="UP000824469">
    <property type="component" value="Unassembled WGS sequence"/>
</dbReference>
<sequence length="61" mass="7269">DYDSENMESLKHEEIYGEEEEQEPKETLLIYTMHKSSEERSVPSEDVREVEVDGEEEFRTT</sequence>
<keyword evidence="3" id="KW-1185">Reference proteome</keyword>
<reference evidence="2 3" key="1">
    <citation type="journal article" date="2021" name="Nat. Plants">
        <title>The Taxus genome provides insights into paclitaxel biosynthesis.</title>
        <authorList>
            <person name="Xiong X."/>
            <person name="Gou J."/>
            <person name="Liao Q."/>
            <person name="Li Y."/>
            <person name="Zhou Q."/>
            <person name="Bi G."/>
            <person name="Li C."/>
            <person name="Du R."/>
            <person name="Wang X."/>
            <person name="Sun T."/>
            <person name="Guo L."/>
            <person name="Liang H."/>
            <person name="Lu P."/>
            <person name="Wu Y."/>
            <person name="Zhang Z."/>
            <person name="Ro D.K."/>
            <person name="Shang Y."/>
            <person name="Huang S."/>
            <person name="Yan J."/>
        </authorList>
    </citation>
    <scope>NUCLEOTIDE SEQUENCE [LARGE SCALE GENOMIC DNA]</scope>
    <source>
        <strain evidence="2">Ta-2019</strain>
    </source>
</reference>
<accession>A0AA38FZK9</accession>
<feature type="non-terminal residue" evidence="2">
    <location>
        <position position="1"/>
    </location>
</feature>
<feature type="compositionally biased region" description="Basic and acidic residues" evidence="1">
    <location>
        <begin position="35"/>
        <end position="61"/>
    </location>
</feature>
<gene>
    <name evidence="2" type="ORF">KI387_022278</name>
</gene>
<dbReference type="AlphaFoldDB" id="A0AA38FZK9"/>
<dbReference type="EMBL" id="JAHRHJ020000005">
    <property type="protein sequence ID" value="KAH9313651.1"/>
    <property type="molecule type" value="Genomic_DNA"/>
</dbReference>
<proteinExistence type="predicted"/>
<protein>
    <submittedName>
        <fullName evidence="2">Uncharacterized protein</fullName>
    </submittedName>
</protein>
<evidence type="ECO:0000256" key="1">
    <source>
        <dbReference type="SAM" id="MobiDB-lite"/>
    </source>
</evidence>
<organism evidence="2 3">
    <name type="scientific">Taxus chinensis</name>
    <name type="common">Chinese yew</name>
    <name type="synonym">Taxus wallichiana var. chinensis</name>
    <dbReference type="NCBI Taxonomy" id="29808"/>
    <lineage>
        <taxon>Eukaryota</taxon>
        <taxon>Viridiplantae</taxon>
        <taxon>Streptophyta</taxon>
        <taxon>Embryophyta</taxon>
        <taxon>Tracheophyta</taxon>
        <taxon>Spermatophyta</taxon>
        <taxon>Pinopsida</taxon>
        <taxon>Pinidae</taxon>
        <taxon>Conifers II</taxon>
        <taxon>Cupressales</taxon>
        <taxon>Taxaceae</taxon>
        <taxon>Taxus</taxon>
    </lineage>
</organism>
<feature type="region of interest" description="Disordered" evidence="1">
    <location>
        <begin position="1"/>
        <end position="61"/>
    </location>
</feature>
<feature type="non-terminal residue" evidence="2">
    <location>
        <position position="61"/>
    </location>
</feature>
<evidence type="ECO:0000313" key="2">
    <source>
        <dbReference type="EMBL" id="KAH9313651.1"/>
    </source>
</evidence>
<name>A0AA38FZK9_TAXCH</name>